<feature type="transmembrane region" description="Helical" evidence="7">
    <location>
        <begin position="413"/>
        <end position="432"/>
    </location>
</feature>
<keyword evidence="4 7" id="KW-1133">Transmembrane helix</keyword>
<evidence type="ECO:0000256" key="1">
    <source>
        <dbReference type="ARBA" id="ARBA00004141"/>
    </source>
</evidence>
<keyword evidence="3 7" id="KW-0812">Transmembrane</keyword>
<feature type="region of interest" description="Disordered" evidence="6">
    <location>
        <begin position="819"/>
        <end position="860"/>
    </location>
</feature>
<keyword evidence="5 7" id="KW-0472">Membrane</keyword>
<keyword evidence="10" id="KW-1185">Reference proteome</keyword>
<dbReference type="AlphaFoldDB" id="A0AAN9TQ25"/>
<feature type="transmembrane region" description="Helical" evidence="7">
    <location>
        <begin position="444"/>
        <end position="463"/>
    </location>
</feature>
<evidence type="ECO:0000256" key="6">
    <source>
        <dbReference type="SAM" id="MobiDB-lite"/>
    </source>
</evidence>
<evidence type="ECO:0000259" key="8">
    <source>
        <dbReference type="Pfam" id="PF12832"/>
    </source>
</evidence>
<dbReference type="Pfam" id="PF12832">
    <property type="entry name" value="MFS_1_like"/>
    <property type="match status" value="1"/>
</dbReference>
<dbReference type="InterPro" id="IPR036259">
    <property type="entry name" value="MFS_trans_sf"/>
</dbReference>
<dbReference type="Gene3D" id="1.20.1250.20">
    <property type="entry name" value="MFS general substrate transporter like domains"/>
    <property type="match status" value="3"/>
</dbReference>
<feature type="transmembrane region" description="Helical" evidence="7">
    <location>
        <begin position="550"/>
        <end position="570"/>
    </location>
</feature>
<evidence type="ECO:0000256" key="4">
    <source>
        <dbReference type="ARBA" id="ARBA00022989"/>
    </source>
</evidence>
<feature type="compositionally biased region" description="Basic and acidic residues" evidence="6">
    <location>
        <begin position="849"/>
        <end position="860"/>
    </location>
</feature>
<reference evidence="9 10" key="1">
    <citation type="submission" date="2024-03" db="EMBL/GenBank/DDBJ databases">
        <title>Adaptation during the transition from Ophiocordyceps entomopathogen to insect associate is accompanied by gene loss and intensified selection.</title>
        <authorList>
            <person name="Ward C.M."/>
            <person name="Onetto C.A."/>
            <person name="Borneman A.R."/>
        </authorList>
    </citation>
    <scope>NUCLEOTIDE SEQUENCE [LARGE SCALE GENOMIC DNA]</scope>
    <source>
        <strain evidence="9">AWRI1</strain>
        <tissue evidence="9">Single Adult Female</tissue>
    </source>
</reference>
<feature type="transmembrane region" description="Helical" evidence="7">
    <location>
        <begin position="645"/>
        <end position="666"/>
    </location>
</feature>
<protein>
    <recommendedName>
        <fullName evidence="8">Major facilitator superfamily associated domain-containing protein</fullName>
    </recommendedName>
</protein>
<dbReference type="InterPro" id="IPR024989">
    <property type="entry name" value="MFS_assoc_dom"/>
</dbReference>
<dbReference type="GO" id="GO:0016020">
    <property type="term" value="C:membrane"/>
    <property type="evidence" value="ECO:0007669"/>
    <property type="project" value="UniProtKB-SubCell"/>
</dbReference>
<gene>
    <name evidence="9" type="ORF">V9T40_003158</name>
</gene>
<evidence type="ECO:0000256" key="7">
    <source>
        <dbReference type="SAM" id="Phobius"/>
    </source>
</evidence>
<evidence type="ECO:0000256" key="2">
    <source>
        <dbReference type="ARBA" id="ARBA00005241"/>
    </source>
</evidence>
<evidence type="ECO:0000256" key="5">
    <source>
        <dbReference type="ARBA" id="ARBA00023136"/>
    </source>
</evidence>
<dbReference type="Proteomes" id="UP001367676">
    <property type="component" value="Unassembled WGS sequence"/>
</dbReference>
<feature type="domain" description="Major facilitator superfamily associated" evidence="8">
    <location>
        <begin position="21"/>
        <end position="645"/>
    </location>
</feature>
<feature type="region of interest" description="Disordered" evidence="6">
    <location>
        <begin position="231"/>
        <end position="260"/>
    </location>
</feature>
<feature type="transmembrane region" description="Helical" evidence="7">
    <location>
        <begin position="372"/>
        <end position="401"/>
    </location>
</feature>
<feature type="transmembrane region" description="Helical" evidence="7">
    <location>
        <begin position="21"/>
        <end position="44"/>
    </location>
</feature>
<feature type="transmembrane region" description="Helical" evidence="7">
    <location>
        <begin position="484"/>
        <end position="504"/>
    </location>
</feature>
<feature type="transmembrane region" description="Helical" evidence="7">
    <location>
        <begin position="56"/>
        <end position="78"/>
    </location>
</feature>
<comment type="similarity">
    <text evidence="2">Belongs to the major facilitator superfamily. MFSD6 family.</text>
</comment>
<evidence type="ECO:0000313" key="10">
    <source>
        <dbReference type="Proteomes" id="UP001367676"/>
    </source>
</evidence>
<dbReference type="EMBL" id="JBBCAQ010000006">
    <property type="protein sequence ID" value="KAK7603159.1"/>
    <property type="molecule type" value="Genomic_DNA"/>
</dbReference>
<dbReference type="InterPro" id="IPR051717">
    <property type="entry name" value="MFS_MFSD6"/>
</dbReference>
<feature type="transmembrane region" description="Helical" evidence="7">
    <location>
        <begin position="582"/>
        <end position="600"/>
    </location>
</feature>
<proteinExistence type="inferred from homology"/>
<evidence type="ECO:0000256" key="3">
    <source>
        <dbReference type="ARBA" id="ARBA00022692"/>
    </source>
</evidence>
<dbReference type="CDD" id="cd17335">
    <property type="entry name" value="MFS_MFSD6"/>
    <property type="match status" value="1"/>
</dbReference>
<organism evidence="9 10">
    <name type="scientific">Parthenolecanium corni</name>
    <dbReference type="NCBI Taxonomy" id="536013"/>
    <lineage>
        <taxon>Eukaryota</taxon>
        <taxon>Metazoa</taxon>
        <taxon>Ecdysozoa</taxon>
        <taxon>Arthropoda</taxon>
        <taxon>Hexapoda</taxon>
        <taxon>Insecta</taxon>
        <taxon>Pterygota</taxon>
        <taxon>Neoptera</taxon>
        <taxon>Paraneoptera</taxon>
        <taxon>Hemiptera</taxon>
        <taxon>Sternorrhyncha</taxon>
        <taxon>Coccoidea</taxon>
        <taxon>Coccidae</taxon>
        <taxon>Parthenolecanium</taxon>
    </lineage>
</organism>
<feature type="transmembrane region" description="Helical" evidence="7">
    <location>
        <begin position="607"/>
        <end position="633"/>
    </location>
</feature>
<accession>A0AAN9TQ25</accession>
<evidence type="ECO:0000313" key="9">
    <source>
        <dbReference type="EMBL" id="KAK7603159.1"/>
    </source>
</evidence>
<name>A0AAN9TQ25_9HEMI</name>
<dbReference type="PANTHER" id="PTHR16172">
    <property type="entry name" value="MAJOR FACILITATOR SUPERFAMILY DOMAIN-CONTAINING PROTEIN 6-LIKE"/>
    <property type="match status" value="1"/>
</dbReference>
<feature type="transmembrane region" description="Helical" evidence="7">
    <location>
        <begin position="87"/>
        <end position="105"/>
    </location>
</feature>
<sequence length="860" mass="96494">MDEKEHLFDPLLRKLHINKNLIMLKMTLFVMYGATSSLVPFLTVHMQSVGLTVEEIAIIYLALPLTTFLAPPVTGFLVDKFGHYKPVLFISLIMNAVFHHSLMLIPQMETPGKIPPAYVMRHPLNGKVEVWWSPCPSRECPEREELNLVVDKCEDYCILNQPNETSHKNRINWLTKVEQSIAVGPPTLVLNNPPLGCAISSESSDVVSQPSSSTPNPDLHFIVEKRLKNNTVKSTSKSPPLSRKSRFVRTSDSRRKKNKTDGETVLLVLDMHENLMTPVENLGMELPEHDDSSEVTDFRQHFNAEVLFSGGVNFTALLDEDLRCGGRVVATNLTYRKLNELAADCMLQKCLFRTGGPEICPPDYLESDDRVFWLYFGLRFVGTTMISASVTVMDPIALTLIQKHGGEYGRERLFSTIGMAIFSPLTGILIDYKTKEQGYTDFSYAFYMYDILLAISVITVLWMPVGAKMPVDNIMIDMLKLLKLPHIIAFIFFMFALGNLWGFIESYLFLHLKELGASNYLLGITVSVATVSSIPFLYGAEKITHKIGHVNVIVLAFFSHAVRLVGYSYIEDPWWVFPFEAMEAIAVHLMWVSAATYCAVIAPKNLLATLIGVLGMAHFSLGRGSGSFIGGFLISQFGTRQSFRYMGIAGFTMGSIYSLLYCMWLYSYDRKVRKEDATVSEVLDNDKLNNAEDLAKANEKLRESEDLAERLSLIIKLNHRGSLTSLDKVQTSRRNSSNIELGSRQSNSQIRIVTIDGSSSTLDLLKSNLDLTHMYKLSQSSFIYCKTPVPHLHKVSNKEISDTNLDNLLFKKNTSVLPTGELRGRSGSIPEEEESANLSRKSVSSSCENLEKPPDKDEES</sequence>
<comment type="subcellular location">
    <subcellularLocation>
        <location evidence="1">Membrane</location>
        <topology evidence="1">Multi-pass membrane protein</topology>
    </subcellularLocation>
</comment>
<dbReference type="PANTHER" id="PTHR16172:SF41">
    <property type="entry name" value="MAJOR FACILITATOR SUPERFAMILY DOMAIN-CONTAINING PROTEIN 6-LIKE"/>
    <property type="match status" value="1"/>
</dbReference>
<dbReference type="SUPFAM" id="SSF103473">
    <property type="entry name" value="MFS general substrate transporter"/>
    <property type="match status" value="2"/>
</dbReference>
<comment type="caution">
    <text evidence="9">The sequence shown here is derived from an EMBL/GenBank/DDBJ whole genome shotgun (WGS) entry which is preliminary data.</text>
</comment>
<feature type="compositionally biased region" description="Polar residues" evidence="6">
    <location>
        <begin position="836"/>
        <end position="848"/>
    </location>
</feature>
<feature type="transmembrane region" description="Helical" evidence="7">
    <location>
        <begin position="520"/>
        <end position="538"/>
    </location>
</feature>